<gene>
    <name evidence="1" type="ORF">C9427_09745</name>
</gene>
<reference evidence="1 2" key="1">
    <citation type="submission" date="2018-03" db="EMBL/GenBank/DDBJ databases">
        <title>Genome sequence of the symbiotic type strain Mesorhizobium helmanticense CSLC115NT isolated from Lotus corniculatus nodules.</title>
        <authorList>
            <person name="Sannazzaro A.I."/>
            <person name="Torres Tejerizo G.A."/>
            <person name="Dip D."/>
            <person name="Caballero M."/>
            <person name="Pistorio M."/>
            <person name="Estrella M.J."/>
        </authorList>
    </citation>
    <scope>NUCLEOTIDE SEQUENCE [LARGE SCALE GENOMIC DNA]</scope>
    <source>
        <strain evidence="1 2">CSLC115N</strain>
    </source>
</reference>
<accession>A0A2T4IXP0</accession>
<name>A0A2T4IXP0_9HYPH</name>
<dbReference type="AlphaFoldDB" id="A0A2T4IXP0"/>
<dbReference type="OrthoDB" id="109533at2"/>
<dbReference type="Proteomes" id="UP000240259">
    <property type="component" value="Unassembled WGS sequence"/>
</dbReference>
<keyword evidence="2" id="KW-1185">Reference proteome</keyword>
<comment type="caution">
    <text evidence="1">The sequence shown here is derived from an EMBL/GenBank/DDBJ whole genome shotgun (WGS) entry which is preliminary data.</text>
</comment>
<dbReference type="Pfam" id="PF13557">
    <property type="entry name" value="Phenol_MetA_deg"/>
    <property type="match status" value="1"/>
</dbReference>
<evidence type="ECO:0000313" key="2">
    <source>
        <dbReference type="Proteomes" id="UP000240259"/>
    </source>
</evidence>
<proteinExistence type="predicted"/>
<organism evidence="1 2">
    <name type="scientific">Mesorhizobium helmanticense</name>
    <dbReference type="NCBI Taxonomy" id="1776423"/>
    <lineage>
        <taxon>Bacteria</taxon>
        <taxon>Pseudomonadati</taxon>
        <taxon>Pseudomonadota</taxon>
        <taxon>Alphaproteobacteria</taxon>
        <taxon>Hyphomicrobiales</taxon>
        <taxon>Phyllobacteriaceae</taxon>
        <taxon>Mesorhizobium</taxon>
    </lineage>
</organism>
<protein>
    <recommendedName>
        <fullName evidence="3">Transporter</fullName>
    </recommendedName>
</protein>
<dbReference type="InterPro" id="IPR025737">
    <property type="entry name" value="FApF"/>
</dbReference>
<sequence length="301" mass="31374">MRGKLSILSAATLLWVCDDAAAIDDGPRGYQLVPEGTNAITVIGLFQEGNQSFGPGTALSGADIDIDIGLVQYTRSFNIAGNLGALFVVLPAGKVSGTLHTAVGDLEGESSGIGDLIVGGVVGLYGSPALPKAEWAAYDPGLSIGLLGKVYAPTGAFSGDKIINLGADRWVGQIGLPMSYYFGTSMLDPELATLELAPSVTFFSDSGDTSQDPILTLEGHVTRNLGSRFWASLDGLYVYGGETSTNGISNGDTQESLALGGTLGVNVTPSFSMKFSYGEFVYHNTDGLDGRSFRVVSNFVF</sequence>
<evidence type="ECO:0008006" key="3">
    <source>
        <dbReference type="Google" id="ProtNLM"/>
    </source>
</evidence>
<dbReference type="RefSeq" id="WP_107648979.1">
    <property type="nucleotide sequence ID" value="NZ_PZJX01000024.1"/>
</dbReference>
<dbReference type="EMBL" id="PZJX01000024">
    <property type="protein sequence ID" value="PTE10372.1"/>
    <property type="molecule type" value="Genomic_DNA"/>
</dbReference>
<evidence type="ECO:0000313" key="1">
    <source>
        <dbReference type="EMBL" id="PTE10372.1"/>
    </source>
</evidence>